<protein>
    <submittedName>
        <fullName evidence="9">Uncharacterized protein</fullName>
    </submittedName>
</protein>
<dbReference type="PANTHER" id="PTHR18879">
    <property type="entry name" value="CENTROSOMAL PROTEIN OF 290 KDA"/>
    <property type="match status" value="1"/>
</dbReference>
<feature type="non-terminal residue" evidence="9">
    <location>
        <position position="75"/>
    </location>
</feature>
<feature type="coiled-coil region" evidence="8">
    <location>
        <begin position="16"/>
        <end position="64"/>
    </location>
</feature>
<keyword evidence="5 8" id="KW-0175">Coiled coil</keyword>
<comment type="subcellular location">
    <subcellularLocation>
        <location evidence="1">Cytoplasm</location>
        <location evidence="1">Cytoskeleton</location>
        <location evidence="1">Cilium basal body</location>
    </subcellularLocation>
    <subcellularLocation>
        <location evidence="2">Cytoplasm</location>
        <location evidence="2">Cytoskeleton</location>
        <location evidence="2">Microtubule organizing center</location>
        <location evidence="2">Centrosome</location>
    </subcellularLocation>
</comment>
<dbReference type="Proteomes" id="UP001476798">
    <property type="component" value="Unassembled WGS sequence"/>
</dbReference>
<dbReference type="EMBL" id="JAHRIO010095632">
    <property type="protein sequence ID" value="MEQ2190075.1"/>
    <property type="molecule type" value="Genomic_DNA"/>
</dbReference>
<evidence type="ECO:0000256" key="1">
    <source>
        <dbReference type="ARBA" id="ARBA00004120"/>
    </source>
</evidence>
<evidence type="ECO:0000313" key="9">
    <source>
        <dbReference type="EMBL" id="MEQ2190075.1"/>
    </source>
</evidence>
<evidence type="ECO:0000256" key="7">
    <source>
        <dbReference type="ARBA" id="ARBA00023273"/>
    </source>
</evidence>
<sequence>MTNHRTISVRQGTYGLEAAIAEIKECNNQIRMKDREAEAMTKEINQLELRINDLMDENEEFREKLGQSFRKHHCS</sequence>
<gene>
    <name evidence="9" type="ORF">GOODEAATRI_031896</name>
</gene>
<proteinExistence type="predicted"/>
<organism evidence="9 10">
    <name type="scientific">Goodea atripinnis</name>
    <dbReference type="NCBI Taxonomy" id="208336"/>
    <lineage>
        <taxon>Eukaryota</taxon>
        <taxon>Metazoa</taxon>
        <taxon>Chordata</taxon>
        <taxon>Craniata</taxon>
        <taxon>Vertebrata</taxon>
        <taxon>Euteleostomi</taxon>
        <taxon>Actinopterygii</taxon>
        <taxon>Neopterygii</taxon>
        <taxon>Teleostei</taxon>
        <taxon>Neoteleostei</taxon>
        <taxon>Acanthomorphata</taxon>
        <taxon>Ovalentaria</taxon>
        <taxon>Atherinomorphae</taxon>
        <taxon>Cyprinodontiformes</taxon>
        <taxon>Goodeidae</taxon>
        <taxon>Goodea</taxon>
    </lineage>
</organism>
<evidence type="ECO:0000256" key="8">
    <source>
        <dbReference type="SAM" id="Coils"/>
    </source>
</evidence>
<dbReference type="PANTHER" id="PTHR18879:SF20">
    <property type="entry name" value="CENTROSOMAL PROTEIN OF 290 KDA"/>
    <property type="match status" value="1"/>
</dbReference>
<evidence type="ECO:0000313" key="10">
    <source>
        <dbReference type="Proteomes" id="UP001476798"/>
    </source>
</evidence>
<evidence type="ECO:0000256" key="4">
    <source>
        <dbReference type="ARBA" id="ARBA00022794"/>
    </source>
</evidence>
<comment type="caution">
    <text evidence="9">The sequence shown here is derived from an EMBL/GenBank/DDBJ whole genome shotgun (WGS) entry which is preliminary data.</text>
</comment>
<evidence type="ECO:0000256" key="3">
    <source>
        <dbReference type="ARBA" id="ARBA00022490"/>
    </source>
</evidence>
<evidence type="ECO:0000256" key="5">
    <source>
        <dbReference type="ARBA" id="ARBA00023054"/>
    </source>
</evidence>
<name>A0ABV0Q2R9_9TELE</name>
<dbReference type="InterPro" id="IPR026201">
    <property type="entry name" value="Cep290"/>
</dbReference>
<keyword evidence="10" id="KW-1185">Reference proteome</keyword>
<keyword evidence="3" id="KW-0963">Cytoplasm</keyword>
<keyword evidence="7" id="KW-0966">Cell projection</keyword>
<evidence type="ECO:0000256" key="6">
    <source>
        <dbReference type="ARBA" id="ARBA00023212"/>
    </source>
</evidence>
<keyword evidence="4" id="KW-0970">Cilium biogenesis/degradation</keyword>
<reference evidence="9 10" key="1">
    <citation type="submission" date="2021-06" db="EMBL/GenBank/DDBJ databases">
        <authorList>
            <person name="Palmer J.M."/>
        </authorList>
    </citation>
    <scope>NUCLEOTIDE SEQUENCE [LARGE SCALE GENOMIC DNA]</scope>
    <source>
        <strain evidence="9 10">GA_2019</strain>
        <tissue evidence="9">Muscle</tissue>
    </source>
</reference>
<accession>A0ABV0Q2R9</accession>
<keyword evidence="6" id="KW-0206">Cytoskeleton</keyword>
<evidence type="ECO:0000256" key="2">
    <source>
        <dbReference type="ARBA" id="ARBA00004300"/>
    </source>
</evidence>